<protein>
    <submittedName>
        <fullName evidence="1">Uncharacterized protein</fullName>
    </submittedName>
</protein>
<comment type="caution">
    <text evidence="1">The sequence shown here is derived from an EMBL/GenBank/DDBJ whole genome shotgun (WGS) entry which is preliminary data.</text>
</comment>
<evidence type="ECO:0000313" key="2">
    <source>
        <dbReference type="Proteomes" id="UP000053237"/>
    </source>
</evidence>
<gene>
    <name evidence="1" type="ORF">BN9_120670</name>
</gene>
<reference evidence="1 2" key="1">
    <citation type="submission" date="2012-05" db="EMBL/GenBank/DDBJ databases">
        <title>Recombination and specialization in a pathogen metapopulation.</title>
        <authorList>
            <person name="Gardiner A."/>
            <person name="Kemen E."/>
            <person name="Schultz-Larsen T."/>
            <person name="MacLean D."/>
            <person name="Van Oosterhout C."/>
            <person name="Jones J.D.G."/>
        </authorList>
    </citation>
    <scope>NUCLEOTIDE SEQUENCE [LARGE SCALE GENOMIC DNA]</scope>
    <source>
        <strain evidence="1 2">Ac Nc2</strain>
    </source>
</reference>
<keyword evidence="2" id="KW-1185">Reference proteome</keyword>
<accession>A0A024GUA2</accession>
<organism evidence="1 2">
    <name type="scientific">Albugo candida</name>
    <dbReference type="NCBI Taxonomy" id="65357"/>
    <lineage>
        <taxon>Eukaryota</taxon>
        <taxon>Sar</taxon>
        <taxon>Stramenopiles</taxon>
        <taxon>Oomycota</taxon>
        <taxon>Peronosporomycetes</taxon>
        <taxon>Albuginales</taxon>
        <taxon>Albuginaceae</taxon>
        <taxon>Albugo</taxon>
    </lineage>
</organism>
<dbReference type="Proteomes" id="UP000053237">
    <property type="component" value="Unassembled WGS sequence"/>
</dbReference>
<evidence type="ECO:0000313" key="1">
    <source>
        <dbReference type="EMBL" id="CCI50378.1"/>
    </source>
</evidence>
<proteinExistence type="predicted"/>
<dbReference type="AlphaFoldDB" id="A0A024GUA2"/>
<name>A0A024GUA2_9STRA</name>
<dbReference type="EMBL" id="CAIX01000468">
    <property type="protein sequence ID" value="CCI50378.1"/>
    <property type="molecule type" value="Genomic_DNA"/>
</dbReference>
<sequence length="210" mass="24106">MPFLPNKKDSNHFHAKSEESACPPKLNGCHQFVSIHQDVSQAFISRNLVHIAKLDVSMFSGQNHPVSFVAKDMRSLSASHMDLFSSPFLIVFFKRSDDVAASIIQRTGVCYLSPTCRTRSSSYFPLIFYQKHWCDCVSCRLLLWNLTINMSSPQRNLCVAFLTKTQKVDTKQRCLEIWYYIFASPTWVSRLLYVVSLPIVKSVDIQSDRK</sequence>
<dbReference type="InParanoid" id="A0A024GUA2"/>